<dbReference type="NCBIfam" id="NF045913">
    <property type="entry name" value="RegSipA"/>
    <property type="match status" value="1"/>
</dbReference>
<sequence>MTPNFPIGTRVRLVSRPPYFKTADPMPMLRPPDLIKIGEEGIVMDRRPGDYWVIRFNRGAVLLEAQYLELAPPVVP</sequence>
<dbReference type="PANTHER" id="PTHR36799:SF2">
    <property type="entry name" value="PROTEIN CHLORORESPIRATORY REDUCTION 42, CHLOROPLASTIC"/>
    <property type="match status" value="1"/>
</dbReference>
<dbReference type="RefSeq" id="WP_265263844.1">
    <property type="nucleotide sequence ID" value="NZ_JAIHOM010000028.1"/>
</dbReference>
<reference evidence="1 2" key="1">
    <citation type="submission" date="2021-08" db="EMBL/GenBank/DDBJ databases">
        <title>Draft genome sequence of Spirulina subsalsa with high tolerance to salinity and hype-accumulation of phycocyanin.</title>
        <authorList>
            <person name="Pei H."/>
            <person name="Jiang L."/>
        </authorList>
    </citation>
    <scope>NUCLEOTIDE SEQUENCE [LARGE SCALE GENOMIC DNA]</scope>
    <source>
        <strain evidence="1 2">FACHB-351</strain>
    </source>
</reference>
<protein>
    <submittedName>
        <fullName evidence="1">DUF3148 domain-containing protein</fullName>
    </submittedName>
</protein>
<dbReference type="Proteomes" id="UP001526426">
    <property type="component" value="Unassembled WGS sequence"/>
</dbReference>
<comment type="caution">
    <text evidence="1">The sequence shown here is derived from an EMBL/GenBank/DDBJ whole genome shotgun (WGS) entry which is preliminary data.</text>
</comment>
<keyword evidence="2" id="KW-1185">Reference proteome</keyword>
<proteinExistence type="predicted"/>
<dbReference type="EMBL" id="JAIHOM010000028">
    <property type="protein sequence ID" value="MCW6036107.1"/>
    <property type="molecule type" value="Genomic_DNA"/>
</dbReference>
<dbReference type="PANTHER" id="PTHR36799">
    <property type="match status" value="1"/>
</dbReference>
<dbReference type="Pfam" id="PF11347">
    <property type="entry name" value="CRR42-like"/>
    <property type="match status" value="1"/>
</dbReference>
<evidence type="ECO:0000313" key="1">
    <source>
        <dbReference type="EMBL" id="MCW6036107.1"/>
    </source>
</evidence>
<evidence type="ECO:0000313" key="2">
    <source>
        <dbReference type="Proteomes" id="UP001526426"/>
    </source>
</evidence>
<name>A0ABT3L3S9_9CYAN</name>
<accession>A0ABT3L3S9</accession>
<gene>
    <name evidence="1" type="ORF">K4A83_07455</name>
</gene>
<dbReference type="InterPro" id="IPR021495">
    <property type="entry name" value="CRR42-like"/>
</dbReference>
<organism evidence="1 2">
    <name type="scientific">Spirulina subsalsa FACHB-351</name>
    <dbReference type="NCBI Taxonomy" id="234711"/>
    <lineage>
        <taxon>Bacteria</taxon>
        <taxon>Bacillati</taxon>
        <taxon>Cyanobacteriota</taxon>
        <taxon>Cyanophyceae</taxon>
        <taxon>Spirulinales</taxon>
        <taxon>Spirulinaceae</taxon>
        <taxon>Spirulina</taxon>
    </lineage>
</organism>